<name>A0A3L9Z6D4_9FLAO</name>
<accession>A0A3L9Z6D4</accession>
<organism evidence="2 3">
    <name type="scientific">Ulvibacter antarcticus</name>
    <dbReference type="NCBI Taxonomy" id="442714"/>
    <lineage>
        <taxon>Bacteria</taxon>
        <taxon>Pseudomonadati</taxon>
        <taxon>Bacteroidota</taxon>
        <taxon>Flavobacteriia</taxon>
        <taxon>Flavobacteriales</taxon>
        <taxon>Flavobacteriaceae</taxon>
        <taxon>Ulvibacter</taxon>
    </lineage>
</organism>
<dbReference type="OrthoDB" id="1495718at2"/>
<evidence type="ECO:0000313" key="2">
    <source>
        <dbReference type="EMBL" id="RMA65835.1"/>
    </source>
</evidence>
<dbReference type="EMBL" id="REFC01000011">
    <property type="protein sequence ID" value="RMA65835.1"/>
    <property type="molecule type" value="Genomic_DNA"/>
</dbReference>
<reference evidence="2 3" key="1">
    <citation type="submission" date="2018-10" db="EMBL/GenBank/DDBJ databases">
        <title>Genomic Encyclopedia of Archaeal and Bacterial Type Strains, Phase II (KMG-II): from individual species to whole genera.</title>
        <authorList>
            <person name="Goeker M."/>
        </authorList>
    </citation>
    <scope>NUCLEOTIDE SEQUENCE [LARGE SCALE GENOMIC DNA]</scope>
    <source>
        <strain evidence="2 3">DSM 23424</strain>
    </source>
</reference>
<proteinExistence type="predicted"/>
<dbReference type="Pfam" id="PF11276">
    <property type="entry name" value="DUF3078"/>
    <property type="match status" value="1"/>
</dbReference>
<dbReference type="AlphaFoldDB" id="A0A3L9Z6D4"/>
<gene>
    <name evidence="2" type="ORF">BXY75_0248</name>
</gene>
<comment type="caution">
    <text evidence="2">The sequence shown here is derived from an EMBL/GenBank/DDBJ whole genome shotgun (WGS) entry which is preliminary data.</text>
</comment>
<keyword evidence="3" id="KW-1185">Reference proteome</keyword>
<feature type="signal peptide" evidence="1">
    <location>
        <begin position="1"/>
        <end position="19"/>
    </location>
</feature>
<feature type="chain" id="PRO_5018091962" description="DUF3078 family protein" evidence="1">
    <location>
        <begin position="20"/>
        <end position="305"/>
    </location>
</feature>
<dbReference type="InterPro" id="IPR021428">
    <property type="entry name" value="DUF3078"/>
</dbReference>
<sequence>MKKNLLLILIFTLPLAIFAQDADEKEAPKDGWHKAGNISLLFSQAAFNHEWTGGGTNNYAANLALTYDFNYRQGKLVWDNRIIADYGITKTGDQEFMRKTNDRLELNSILGKQIKESNWYYSYFLNFKTQFTSGYEYFENVMGEEDRVEATKFLSPGYIQTGPGVLWKKNDNLYVNISPATAKLILVSSEFTDVGNDPIAIAAFNESPYFGVKANETSRFEFGASVSAYAKIKLMENISAENILNLYSNYLDNPQNVDIDYTLNVVMTVNKWINANATFQAIYDDNAVQGFQIREALGIGVTYGF</sequence>
<keyword evidence="1" id="KW-0732">Signal</keyword>
<protein>
    <recommendedName>
        <fullName evidence="4">DUF3078 family protein</fullName>
    </recommendedName>
</protein>
<evidence type="ECO:0000313" key="3">
    <source>
        <dbReference type="Proteomes" id="UP000271339"/>
    </source>
</evidence>
<evidence type="ECO:0008006" key="4">
    <source>
        <dbReference type="Google" id="ProtNLM"/>
    </source>
</evidence>
<dbReference type="Proteomes" id="UP000271339">
    <property type="component" value="Unassembled WGS sequence"/>
</dbReference>
<dbReference type="RefSeq" id="WP_121905869.1">
    <property type="nucleotide sequence ID" value="NZ_REFC01000011.1"/>
</dbReference>
<evidence type="ECO:0000256" key="1">
    <source>
        <dbReference type="SAM" id="SignalP"/>
    </source>
</evidence>